<dbReference type="GO" id="GO:0065002">
    <property type="term" value="P:intracellular protein transmembrane transport"/>
    <property type="evidence" value="ECO:0007669"/>
    <property type="project" value="UniProtKB-UniRule"/>
</dbReference>
<evidence type="ECO:0000256" key="2">
    <source>
        <dbReference type="ARBA" id="ARBA00022448"/>
    </source>
</evidence>
<keyword evidence="6 9" id="KW-1133">Transmembrane helix</keyword>
<comment type="similarity">
    <text evidence="9">Belongs to the SecE/SEC61-gamma family.</text>
</comment>
<dbReference type="Gene3D" id="1.20.5.1030">
    <property type="entry name" value="Preprotein translocase secy subunit"/>
    <property type="match status" value="1"/>
</dbReference>
<dbReference type="PROSITE" id="PS01067">
    <property type="entry name" value="SECE_SEC61G"/>
    <property type="match status" value="1"/>
</dbReference>
<evidence type="ECO:0000256" key="5">
    <source>
        <dbReference type="ARBA" id="ARBA00022927"/>
    </source>
</evidence>
<comment type="caution">
    <text evidence="9">Lacks conserved residue(s) required for the propagation of feature annotation.</text>
</comment>
<dbReference type="GO" id="GO:0008320">
    <property type="term" value="F:protein transmembrane transporter activity"/>
    <property type="evidence" value="ECO:0007669"/>
    <property type="project" value="UniProtKB-UniRule"/>
</dbReference>
<keyword evidence="2 9" id="KW-0813">Transport</keyword>
<evidence type="ECO:0000313" key="11">
    <source>
        <dbReference type="Proteomes" id="UP001321825"/>
    </source>
</evidence>
<evidence type="ECO:0000256" key="3">
    <source>
        <dbReference type="ARBA" id="ARBA00022475"/>
    </source>
</evidence>
<dbReference type="NCBIfam" id="TIGR00964">
    <property type="entry name" value="secE_bact"/>
    <property type="match status" value="1"/>
</dbReference>
<comment type="function">
    <text evidence="9">Essential subunit of the Sec protein translocation channel SecYEG. Clamps together the 2 halves of SecY. May contact the channel plug during translocation.</text>
</comment>
<feature type="transmembrane region" description="Helical" evidence="9">
    <location>
        <begin position="20"/>
        <end position="37"/>
    </location>
</feature>
<protein>
    <recommendedName>
        <fullName evidence="9">Protein translocase subunit SecE</fullName>
    </recommendedName>
</protein>
<keyword evidence="11" id="KW-1185">Reference proteome</keyword>
<evidence type="ECO:0000313" key="10">
    <source>
        <dbReference type="EMBL" id="BCX80548.1"/>
    </source>
</evidence>
<keyword evidence="3 9" id="KW-1003">Cell membrane</keyword>
<dbReference type="GO" id="GO:0006605">
    <property type="term" value="P:protein targeting"/>
    <property type="evidence" value="ECO:0007669"/>
    <property type="project" value="UniProtKB-UniRule"/>
</dbReference>
<dbReference type="GO" id="GO:0009306">
    <property type="term" value="P:protein secretion"/>
    <property type="evidence" value="ECO:0007669"/>
    <property type="project" value="UniProtKB-UniRule"/>
</dbReference>
<proteinExistence type="inferred from homology"/>
<comment type="subunit">
    <text evidence="9">Component of the Sec protein translocase complex. Heterotrimer consisting of SecY, SecE and SecG subunits. The heterotrimers can form oligomers, although 1 heterotrimer is thought to be able to translocate proteins. Interacts with the ribosome. Interacts with SecDF, and other proteins may be involved. Interacts with SecA.</text>
</comment>
<keyword evidence="4 9" id="KW-0812">Transmembrane</keyword>
<dbReference type="Proteomes" id="UP001321825">
    <property type="component" value="Chromosome"/>
</dbReference>
<evidence type="ECO:0000256" key="4">
    <source>
        <dbReference type="ARBA" id="ARBA00022692"/>
    </source>
</evidence>
<comment type="subcellular location">
    <subcellularLocation>
        <location evidence="1">Membrane</location>
    </subcellularLocation>
</comment>
<name>A0AAU9BZA5_9GAMM</name>
<evidence type="ECO:0000256" key="9">
    <source>
        <dbReference type="HAMAP-Rule" id="MF_00422"/>
    </source>
</evidence>
<dbReference type="PANTHER" id="PTHR33910">
    <property type="entry name" value="PROTEIN TRANSLOCASE SUBUNIT SECE"/>
    <property type="match status" value="1"/>
</dbReference>
<evidence type="ECO:0000256" key="8">
    <source>
        <dbReference type="ARBA" id="ARBA00023136"/>
    </source>
</evidence>
<dbReference type="InterPro" id="IPR038379">
    <property type="entry name" value="SecE_sf"/>
</dbReference>
<dbReference type="PRINTS" id="PR01650">
    <property type="entry name" value="SECETRNLCASE"/>
</dbReference>
<dbReference type="AlphaFoldDB" id="A0AAU9BZA5"/>
<evidence type="ECO:0000256" key="7">
    <source>
        <dbReference type="ARBA" id="ARBA00023010"/>
    </source>
</evidence>
<evidence type="ECO:0000256" key="1">
    <source>
        <dbReference type="ARBA" id="ARBA00004370"/>
    </source>
</evidence>
<keyword evidence="7 9" id="KW-0811">Translocation</keyword>
<feature type="transmembrane region" description="Helical" evidence="9">
    <location>
        <begin position="91"/>
        <end position="112"/>
    </location>
</feature>
<dbReference type="GO" id="GO:0043952">
    <property type="term" value="P:protein transport by the Sec complex"/>
    <property type="evidence" value="ECO:0007669"/>
    <property type="project" value="UniProtKB-UniRule"/>
</dbReference>
<keyword evidence="8 9" id="KW-0472">Membrane</keyword>
<organism evidence="10 11">
    <name type="scientific">Methylomarinovum caldicuralii</name>
    <dbReference type="NCBI Taxonomy" id="438856"/>
    <lineage>
        <taxon>Bacteria</taxon>
        <taxon>Pseudomonadati</taxon>
        <taxon>Pseudomonadota</taxon>
        <taxon>Gammaproteobacteria</taxon>
        <taxon>Methylococcales</taxon>
        <taxon>Methylothermaceae</taxon>
        <taxon>Methylomarinovum</taxon>
    </lineage>
</organism>
<keyword evidence="5 9" id="KW-0653">Protein transport</keyword>
<reference evidence="11" key="1">
    <citation type="journal article" date="2024" name="Int. J. Syst. Evol. Microbiol.">
        <title>Methylomarinovum tepidoasis sp. nov., a moderately thermophilic methanotroph of the family Methylothermaceae isolated from a deep-sea hydrothermal field.</title>
        <authorList>
            <person name="Hirayama H."/>
            <person name="Takaki Y."/>
            <person name="Abe M."/>
            <person name="Miyazaki M."/>
            <person name="Uematsu K."/>
            <person name="Matsui Y."/>
            <person name="Takai K."/>
        </authorList>
    </citation>
    <scope>NUCLEOTIDE SEQUENCE [LARGE SCALE GENOMIC DNA]</scope>
    <source>
        <strain evidence="11">IT-9</strain>
    </source>
</reference>
<accession>A0AAU9BZA5</accession>
<sequence length="128" mass="14306">MTTQAQSQDLSLSPFDLVKVILSVLLLTAGVVGFYWYPEYSVLYRTLALIGIVLVAAGLFFATAPGQMLWSFIQEARAELRKVTWPTRQETIHTTLMVVVMVVIVGLILWLFDSLFLWLVKLLTGQGG</sequence>
<gene>
    <name evidence="9" type="primary">secE</name>
    <name evidence="10" type="ORF">MIT9_P0121</name>
</gene>
<dbReference type="KEGG" id="mcau:MIT9_P0121"/>
<dbReference type="GO" id="GO:0005886">
    <property type="term" value="C:plasma membrane"/>
    <property type="evidence" value="ECO:0007669"/>
    <property type="project" value="UniProtKB-UniRule"/>
</dbReference>
<feature type="transmembrane region" description="Helical" evidence="9">
    <location>
        <begin position="43"/>
        <end position="70"/>
    </location>
</feature>
<dbReference type="HAMAP" id="MF_00422">
    <property type="entry name" value="SecE"/>
    <property type="match status" value="1"/>
</dbReference>
<dbReference type="PANTHER" id="PTHR33910:SF1">
    <property type="entry name" value="PROTEIN TRANSLOCASE SUBUNIT SECE"/>
    <property type="match status" value="1"/>
</dbReference>
<evidence type="ECO:0000256" key="6">
    <source>
        <dbReference type="ARBA" id="ARBA00022989"/>
    </source>
</evidence>
<dbReference type="EMBL" id="AP024714">
    <property type="protein sequence ID" value="BCX80548.1"/>
    <property type="molecule type" value="Genomic_DNA"/>
</dbReference>
<dbReference type="InterPro" id="IPR001901">
    <property type="entry name" value="Translocase_SecE/Sec61-g"/>
</dbReference>
<dbReference type="Pfam" id="PF00584">
    <property type="entry name" value="SecE"/>
    <property type="match status" value="1"/>
</dbReference>
<dbReference type="InterPro" id="IPR005807">
    <property type="entry name" value="SecE_bac"/>
</dbReference>